<name>A0A9W6XWM6_9STRA</name>
<dbReference type="AlphaFoldDB" id="A0A9W6XWM6"/>
<feature type="domain" description="Chromo" evidence="1">
    <location>
        <begin position="45"/>
        <end position="75"/>
    </location>
</feature>
<evidence type="ECO:0000259" key="1">
    <source>
        <dbReference type="PROSITE" id="PS50013"/>
    </source>
</evidence>
<evidence type="ECO:0000313" key="2">
    <source>
        <dbReference type="EMBL" id="GMF48732.1"/>
    </source>
</evidence>
<sequence>MKRLNPTFKVELIIHYLTNYEDFPIRLIPKAAPLTLDEETGEELYIMEKLVEKRTRCRKCHWLVKWHGLPEHETT</sequence>
<dbReference type="SUPFAM" id="SSF54160">
    <property type="entry name" value="Chromo domain-like"/>
    <property type="match status" value="1"/>
</dbReference>
<reference evidence="2" key="1">
    <citation type="submission" date="2023-04" db="EMBL/GenBank/DDBJ databases">
        <title>Phytophthora fragariaefolia NBRC 109709.</title>
        <authorList>
            <person name="Ichikawa N."/>
            <person name="Sato H."/>
            <person name="Tonouchi N."/>
        </authorList>
    </citation>
    <scope>NUCLEOTIDE SEQUENCE</scope>
    <source>
        <strain evidence="2">NBRC 109709</strain>
    </source>
</reference>
<gene>
    <name evidence="2" type="ORF">Pfra01_001896200</name>
</gene>
<accession>A0A9W6XWM6</accession>
<dbReference type="Proteomes" id="UP001165121">
    <property type="component" value="Unassembled WGS sequence"/>
</dbReference>
<dbReference type="InterPro" id="IPR016197">
    <property type="entry name" value="Chromo-like_dom_sf"/>
</dbReference>
<dbReference type="InterPro" id="IPR000953">
    <property type="entry name" value="Chromo/chromo_shadow_dom"/>
</dbReference>
<dbReference type="Gene3D" id="2.40.50.40">
    <property type="match status" value="1"/>
</dbReference>
<protein>
    <submittedName>
        <fullName evidence="2">Unnamed protein product</fullName>
    </submittedName>
</protein>
<organism evidence="2 3">
    <name type="scientific">Phytophthora fragariaefolia</name>
    <dbReference type="NCBI Taxonomy" id="1490495"/>
    <lineage>
        <taxon>Eukaryota</taxon>
        <taxon>Sar</taxon>
        <taxon>Stramenopiles</taxon>
        <taxon>Oomycota</taxon>
        <taxon>Peronosporomycetes</taxon>
        <taxon>Peronosporales</taxon>
        <taxon>Peronosporaceae</taxon>
        <taxon>Phytophthora</taxon>
    </lineage>
</organism>
<evidence type="ECO:0000313" key="3">
    <source>
        <dbReference type="Proteomes" id="UP001165121"/>
    </source>
</evidence>
<dbReference type="OrthoDB" id="167591at2759"/>
<comment type="caution">
    <text evidence="2">The sequence shown here is derived from an EMBL/GenBank/DDBJ whole genome shotgun (WGS) entry which is preliminary data.</text>
</comment>
<keyword evidence="3" id="KW-1185">Reference proteome</keyword>
<dbReference type="EMBL" id="BSXT01002399">
    <property type="protein sequence ID" value="GMF48732.1"/>
    <property type="molecule type" value="Genomic_DNA"/>
</dbReference>
<proteinExistence type="predicted"/>
<dbReference type="PROSITE" id="PS50013">
    <property type="entry name" value="CHROMO_2"/>
    <property type="match status" value="1"/>
</dbReference>